<dbReference type="EMBL" id="JTDI01000002">
    <property type="protein sequence ID" value="KHK92217.1"/>
    <property type="molecule type" value="Genomic_DNA"/>
</dbReference>
<proteinExistence type="predicted"/>
<reference evidence="1 2" key="1">
    <citation type="submission" date="2014-10" db="EMBL/GenBank/DDBJ databases">
        <title>Genome sequence of Novosphingobium malaysiense MUSC 273(T).</title>
        <authorList>
            <person name="Lee L.-H."/>
        </authorList>
    </citation>
    <scope>NUCLEOTIDE SEQUENCE [LARGE SCALE GENOMIC DNA]</scope>
    <source>
        <strain evidence="1 2">MUSC 273</strain>
    </source>
</reference>
<evidence type="ECO:0000313" key="2">
    <source>
        <dbReference type="Proteomes" id="UP000031057"/>
    </source>
</evidence>
<accession>A0A0B1ZSX6</accession>
<evidence type="ECO:0008006" key="3">
    <source>
        <dbReference type="Google" id="ProtNLM"/>
    </source>
</evidence>
<gene>
    <name evidence="1" type="ORF">LK12_05015</name>
</gene>
<protein>
    <recommendedName>
        <fullName evidence="3">Porin domain-containing protein</fullName>
    </recommendedName>
</protein>
<dbReference type="OrthoDB" id="8479273at2"/>
<sequence length="251" mass="26730">MVSERRIASRGGMKAGAMIAASVGVLALPSAVMAFSSTVATLSGQSAPIDSLDPEASPENLSRVIAMRSLAKGERFPFTPAGTPNRPDRSVTVAVRVDPEAAKAIIVHGTPEVAKSTSEPGRLRIPSTAFNLGVSRGYQNFAQDLVPKTADKPLAEAPELKKFSLQPGAEDIGNPRFSTRLSIDEKRATGRAPRTFAGDSGEVDLSGAYRVTDNLNVTAGVRYSQDRERLLPLTDGRQDSQAVYVGTQFRF</sequence>
<dbReference type="AlphaFoldDB" id="A0A0B1ZSX6"/>
<dbReference type="Proteomes" id="UP000031057">
    <property type="component" value="Unassembled WGS sequence"/>
</dbReference>
<name>A0A0B1ZSX6_9SPHN</name>
<dbReference type="STRING" id="1348853.LK12_05015"/>
<keyword evidence="2" id="KW-1185">Reference proteome</keyword>
<evidence type="ECO:0000313" key="1">
    <source>
        <dbReference type="EMBL" id="KHK92217.1"/>
    </source>
</evidence>
<organism evidence="1 2">
    <name type="scientific">Novosphingobium malaysiense</name>
    <dbReference type="NCBI Taxonomy" id="1348853"/>
    <lineage>
        <taxon>Bacteria</taxon>
        <taxon>Pseudomonadati</taxon>
        <taxon>Pseudomonadota</taxon>
        <taxon>Alphaproteobacteria</taxon>
        <taxon>Sphingomonadales</taxon>
        <taxon>Sphingomonadaceae</taxon>
        <taxon>Novosphingobium</taxon>
    </lineage>
</organism>
<comment type="caution">
    <text evidence="1">The sequence shown here is derived from an EMBL/GenBank/DDBJ whole genome shotgun (WGS) entry which is preliminary data.</text>
</comment>